<evidence type="ECO:0000313" key="2">
    <source>
        <dbReference type="Proteomes" id="UP000297535"/>
    </source>
</evidence>
<comment type="caution">
    <text evidence="1">The sequence shown here is derived from an EMBL/GenBank/DDBJ whole genome shotgun (WGS) entry which is preliminary data.</text>
</comment>
<proteinExistence type="predicted"/>
<dbReference type="AlphaFoldDB" id="A0A4Z0NPB9"/>
<evidence type="ECO:0000313" key="1">
    <source>
        <dbReference type="EMBL" id="TGD98058.1"/>
    </source>
</evidence>
<protein>
    <submittedName>
        <fullName evidence="1">Uncharacterized protein</fullName>
    </submittedName>
</protein>
<organism evidence="1 2">
    <name type="scientific">Methylobacterium nonmethylotrophicum</name>
    <dbReference type="NCBI Taxonomy" id="1141884"/>
    <lineage>
        <taxon>Bacteria</taxon>
        <taxon>Pseudomonadati</taxon>
        <taxon>Pseudomonadota</taxon>
        <taxon>Alphaproteobacteria</taxon>
        <taxon>Hyphomicrobiales</taxon>
        <taxon>Methylobacteriaceae</taxon>
        <taxon>Methylobacterium</taxon>
    </lineage>
</organism>
<keyword evidence="2" id="KW-1185">Reference proteome</keyword>
<accession>A0A4Z0NPB9</accession>
<sequence length="182" mass="19409">MPIARRLPPVAARLAGPPPSSVWRRLVAAAAAAALMLPGPPASARILSQADRATIAQMKPRYAEVVGDVARTAERADLPAADGECVRDTLRALTQISDELGGYESLITIEGQLVETGDDAAVKDAIRFAVANALKILDIEQRRLDDLSTRCARLPLAAEKVRAALRFIESTAAILRAVQPQL</sequence>
<reference evidence="1 2" key="1">
    <citation type="submission" date="2019-04" db="EMBL/GenBank/DDBJ databases">
        <authorList>
            <person name="Feng G."/>
            <person name="Zhu H."/>
        </authorList>
    </citation>
    <scope>NUCLEOTIDE SEQUENCE [LARGE SCALE GENOMIC DNA]</scope>
    <source>
        <strain evidence="1 2">6HR-1</strain>
    </source>
</reference>
<dbReference type="RefSeq" id="WP_135416481.1">
    <property type="nucleotide sequence ID" value="NZ_SRLB01000012.1"/>
</dbReference>
<dbReference type="OrthoDB" id="8232509at2"/>
<name>A0A4Z0NPB9_9HYPH</name>
<dbReference type="EMBL" id="SRLB01000012">
    <property type="protein sequence ID" value="TGD98058.1"/>
    <property type="molecule type" value="Genomic_DNA"/>
</dbReference>
<gene>
    <name evidence="1" type="ORF">EU555_18090</name>
</gene>
<dbReference type="Proteomes" id="UP000297535">
    <property type="component" value="Unassembled WGS sequence"/>
</dbReference>